<evidence type="ECO:0000256" key="1">
    <source>
        <dbReference type="ARBA" id="ARBA00006432"/>
    </source>
</evidence>
<dbReference type="GO" id="GO:0006633">
    <property type="term" value="P:fatty acid biosynthetic process"/>
    <property type="evidence" value="ECO:0007669"/>
    <property type="project" value="TreeGrafter"/>
</dbReference>
<dbReference type="Gene3D" id="3.30.300.30">
    <property type="match status" value="1"/>
</dbReference>
<dbReference type="InterPro" id="IPR042099">
    <property type="entry name" value="ANL_N_sf"/>
</dbReference>
<dbReference type="GO" id="GO:0005886">
    <property type="term" value="C:plasma membrane"/>
    <property type="evidence" value="ECO:0007669"/>
    <property type="project" value="TreeGrafter"/>
</dbReference>
<dbReference type="InterPro" id="IPR000873">
    <property type="entry name" value="AMP-dep_synth/lig_dom"/>
</dbReference>
<feature type="domain" description="AMP-dependent synthetase/ligase" evidence="2">
    <location>
        <begin position="48"/>
        <end position="306"/>
    </location>
</feature>
<comment type="caution">
    <text evidence="3">The sequence shown here is derived from an EMBL/GenBank/DDBJ whole genome shotgun (WGS) entry which is preliminary data.</text>
</comment>
<gene>
    <name evidence="3" type="ORF">A6M21_08045</name>
</gene>
<reference evidence="3 4" key="1">
    <citation type="submission" date="2016-04" db="EMBL/GenBank/DDBJ databases">
        <authorList>
            <person name="Evans L.H."/>
            <person name="Alamgir A."/>
            <person name="Owens N."/>
            <person name="Weber N.D."/>
            <person name="Virtaneva K."/>
            <person name="Barbian K."/>
            <person name="Babar A."/>
            <person name="Rosenke K."/>
        </authorList>
    </citation>
    <scope>NUCLEOTIDE SEQUENCE [LARGE SCALE GENOMIC DNA]</scope>
    <source>
        <strain evidence="3 4">LMa1</strain>
    </source>
</reference>
<accession>A0A1B7LG68</accession>
<dbReference type="GO" id="GO:0070566">
    <property type="term" value="F:adenylyltransferase activity"/>
    <property type="evidence" value="ECO:0007669"/>
    <property type="project" value="TreeGrafter"/>
</dbReference>
<dbReference type="Pfam" id="PF00501">
    <property type="entry name" value="AMP-binding"/>
    <property type="match status" value="1"/>
</dbReference>
<dbReference type="InterPro" id="IPR045851">
    <property type="entry name" value="AMP-bd_C_sf"/>
</dbReference>
<evidence type="ECO:0000313" key="3">
    <source>
        <dbReference type="EMBL" id="OAT83625.1"/>
    </source>
</evidence>
<organism evidence="3 4">
    <name type="scientific">Desulfotomaculum copahuensis</name>
    <dbReference type="NCBI Taxonomy" id="1838280"/>
    <lineage>
        <taxon>Bacteria</taxon>
        <taxon>Bacillati</taxon>
        <taxon>Bacillota</taxon>
        <taxon>Clostridia</taxon>
        <taxon>Eubacteriales</taxon>
        <taxon>Desulfotomaculaceae</taxon>
        <taxon>Desulfotomaculum</taxon>
    </lineage>
</organism>
<dbReference type="PANTHER" id="PTHR22754">
    <property type="entry name" value="DISCO-INTERACTING PROTEIN 2 DIP2 -RELATED"/>
    <property type="match status" value="1"/>
</dbReference>
<comment type="similarity">
    <text evidence="1">Belongs to the ATP-dependent AMP-binding enzyme family.</text>
</comment>
<dbReference type="STRING" id="1838280.A6M21_08045"/>
<dbReference type="EMBL" id="LYVF01000106">
    <property type="protein sequence ID" value="OAT83625.1"/>
    <property type="molecule type" value="Genomic_DNA"/>
</dbReference>
<dbReference type="AlphaFoldDB" id="A0A1B7LG68"/>
<dbReference type="Proteomes" id="UP000078532">
    <property type="component" value="Unassembled WGS sequence"/>
</dbReference>
<sequence length="472" mass="54399">MYETSKPRFILCYEDVYRSLQEKILKDKMDQDNIFIHEQIDYYTDHHDFIPYDPLPIECAFIQYTSGTTGLPKGAMLSHQALINNIIAIGQSIALTHNDVAVSWLPLYHDMGLIGNFLTSLYWGCTICLIPTEYFVMQPTTFFKVIFEYGATVINSPNFGYVICNKYVNQKKMSGVRLDTLRFSLIGSDHIEFNDMQEFNEKFADYGLNTDIFLPVYGLAESCVAVTFSETCSRLKYDVINWERLNREGRAVSAFPAKRQTLRVISVGRPISGQQVKICAPGGEDLPDEMLGEICIKSTMLMSGYHNLPVDTGRAFRDGWFLTGDLGYMRDGILYFFERRRDMIRRGGRIYRPKDFEHYCWRVPDIKRGRSAVVGLDCGDQLDGENQLVCLLIETGTFYMEKYMEIIEQLNMIYLDELGEVPDFVHVVARGSIPSTSSGKLQRYKCRRKVLDGSFDTNFIYNNRKKEVVFYK</sequence>
<evidence type="ECO:0000259" key="2">
    <source>
        <dbReference type="Pfam" id="PF00501"/>
    </source>
</evidence>
<dbReference type="PANTHER" id="PTHR22754:SF32">
    <property type="entry name" value="DISCO-INTERACTING PROTEIN 2"/>
    <property type="match status" value="1"/>
</dbReference>
<name>A0A1B7LG68_9FIRM</name>
<dbReference type="SUPFAM" id="SSF56801">
    <property type="entry name" value="Acetyl-CoA synthetase-like"/>
    <property type="match status" value="1"/>
</dbReference>
<protein>
    <recommendedName>
        <fullName evidence="2">AMP-dependent synthetase/ligase domain-containing protein</fullName>
    </recommendedName>
</protein>
<dbReference type="Gene3D" id="3.40.50.12780">
    <property type="entry name" value="N-terminal domain of ligase-like"/>
    <property type="match status" value="1"/>
</dbReference>
<evidence type="ECO:0000313" key="4">
    <source>
        <dbReference type="Proteomes" id="UP000078532"/>
    </source>
</evidence>
<proteinExistence type="inferred from homology"/>
<dbReference type="InterPro" id="IPR020845">
    <property type="entry name" value="AMP-binding_CS"/>
</dbReference>
<dbReference type="PROSITE" id="PS00455">
    <property type="entry name" value="AMP_BINDING"/>
    <property type="match status" value="1"/>
</dbReference>
<keyword evidence="4" id="KW-1185">Reference proteome</keyword>